<proteinExistence type="predicted"/>
<dbReference type="InterPro" id="IPR021809">
    <property type="entry name" value="DUF3386"/>
</dbReference>
<dbReference type="EMBL" id="CAACVJ010000667">
    <property type="protein sequence ID" value="VEP18137.1"/>
    <property type="molecule type" value="Genomic_DNA"/>
</dbReference>
<keyword evidence="2" id="KW-1185">Reference proteome</keyword>
<name>A0A563W3D8_9CYAN</name>
<evidence type="ECO:0008006" key="3">
    <source>
        <dbReference type="Google" id="ProtNLM"/>
    </source>
</evidence>
<dbReference type="Proteomes" id="UP000320055">
    <property type="component" value="Unassembled WGS sequence"/>
</dbReference>
<reference evidence="1 2" key="1">
    <citation type="submission" date="2019-01" db="EMBL/GenBank/DDBJ databases">
        <authorList>
            <person name="Brito A."/>
        </authorList>
    </citation>
    <scope>NUCLEOTIDE SEQUENCE [LARGE SCALE GENOMIC DNA]</scope>
    <source>
        <strain evidence="1">1</strain>
    </source>
</reference>
<accession>A0A563W3D8</accession>
<dbReference type="AlphaFoldDB" id="A0A563W3D8"/>
<dbReference type="Pfam" id="PF11866">
    <property type="entry name" value="DUF3386"/>
    <property type="match status" value="1"/>
</dbReference>
<evidence type="ECO:0000313" key="2">
    <source>
        <dbReference type="Proteomes" id="UP000320055"/>
    </source>
</evidence>
<dbReference type="RefSeq" id="WP_144863471.1">
    <property type="nucleotide sequence ID" value="NZ_LR213771.1"/>
</dbReference>
<protein>
    <recommendedName>
        <fullName evidence="3">DUF3386 domain-containing protein</fullName>
    </recommendedName>
</protein>
<gene>
    <name evidence="1" type="ORF">H1P_70020</name>
</gene>
<sequence>MTQTITAQDVFRSAYENRYTWDKNFPGYKATVTMKSGDEQHTAQVTVKSDLSFEVSDIEDKEAKKSIQGQLWEMTIHRVKHSFEETHGKNTFSFGDKDETGAVEILVGGASAGNSYKVKDDTVSFVNRRIRDKVVNINTLKTLMTESGYLSEKYESFYLNPETKERATGVTTFEDKFEKIGNYYLLVNREIQTTDNDGQPQTIEFNFSDLQLFE</sequence>
<dbReference type="OrthoDB" id="447919at2"/>
<organism evidence="1 2">
    <name type="scientific">Hyella patelloides LEGE 07179</name>
    <dbReference type="NCBI Taxonomy" id="945734"/>
    <lineage>
        <taxon>Bacteria</taxon>
        <taxon>Bacillati</taxon>
        <taxon>Cyanobacteriota</taxon>
        <taxon>Cyanophyceae</taxon>
        <taxon>Pleurocapsales</taxon>
        <taxon>Hyellaceae</taxon>
        <taxon>Hyella</taxon>
    </lineage>
</organism>
<evidence type="ECO:0000313" key="1">
    <source>
        <dbReference type="EMBL" id="VEP18137.1"/>
    </source>
</evidence>